<feature type="transmembrane region" description="Helical" evidence="8">
    <location>
        <begin position="112"/>
        <end position="131"/>
    </location>
</feature>
<keyword evidence="2 8" id="KW-0812">Transmembrane</keyword>
<dbReference type="PANTHER" id="PTHR24243:SF233">
    <property type="entry name" value="THYROTROPIN-RELEASING HORMONE RECEPTOR"/>
    <property type="match status" value="1"/>
</dbReference>
<keyword evidence="7" id="KW-0807">Transducer</keyword>
<name>A0A819WRX1_9BILA</name>
<evidence type="ECO:0000256" key="2">
    <source>
        <dbReference type="ARBA" id="ARBA00022692"/>
    </source>
</evidence>
<comment type="subcellular location">
    <subcellularLocation>
        <location evidence="1">Membrane</location>
        <topology evidence="1">Multi-pass membrane protein</topology>
    </subcellularLocation>
</comment>
<comment type="caution">
    <text evidence="10">The sequence shown here is derived from an EMBL/GenBank/DDBJ whole genome shotgun (WGS) entry which is preliminary data.</text>
</comment>
<evidence type="ECO:0000256" key="3">
    <source>
        <dbReference type="ARBA" id="ARBA00022989"/>
    </source>
</evidence>
<evidence type="ECO:0000256" key="6">
    <source>
        <dbReference type="ARBA" id="ARBA00023170"/>
    </source>
</evidence>
<protein>
    <recommendedName>
        <fullName evidence="9">G-protein coupled receptors family 1 profile domain-containing protein</fullName>
    </recommendedName>
</protein>
<evidence type="ECO:0000259" key="9">
    <source>
        <dbReference type="PROSITE" id="PS50262"/>
    </source>
</evidence>
<dbReference type="SUPFAM" id="SSF81321">
    <property type="entry name" value="Family A G protein-coupled receptor-like"/>
    <property type="match status" value="1"/>
</dbReference>
<feature type="transmembrane region" description="Helical" evidence="8">
    <location>
        <begin position="163"/>
        <end position="188"/>
    </location>
</feature>
<dbReference type="InterPro" id="IPR017452">
    <property type="entry name" value="GPCR_Rhodpsn_7TM"/>
</dbReference>
<keyword evidence="3 8" id="KW-1133">Transmembrane helix</keyword>
<feature type="domain" description="G-protein coupled receptors family 1 profile" evidence="9">
    <location>
        <begin position="10"/>
        <end position="214"/>
    </location>
</feature>
<dbReference type="GO" id="GO:0005886">
    <property type="term" value="C:plasma membrane"/>
    <property type="evidence" value="ECO:0007669"/>
    <property type="project" value="TreeGrafter"/>
</dbReference>
<evidence type="ECO:0000256" key="1">
    <source>
        <dbReference type="ARBA" id="ARBA00004141"/>
    </source>
</evidence>
<keyword evidence="4" id="KW-0297">G-protein coupled receptor</keyword>
<dbReference type="Gene3D" id="1.20.1070.10">
    <property type="entry name" value="Rhodopsin 7-helix transmembrane proteins"/>
    <property type="match status" value="1"/>
</dbReference>
<evidence type="ECO:0000313" key="11">
    <source>
        <dbReference type="Proteomes" id="UP000663881"/>
    </source>
</evidence>
<feature type="non-terminal residue" evidence="10">
    <location>
        <position position="214"/>
    </location>
</feature>
<proteinExistence type="predicted"/>
<dbReference type="PANTHER" id="PTHR24243">
    <property type="entry name" value="G-PROTEIN COUPLED RECEPTOR"/>
    <property type="match status" value="1"/>
</dbReference>
<dbReference type="EMBL" id="CAJOAY010006094">
    <property type="protein sequence ID" value="CAF4129600.1"/>
    <property type="molecule type" value="Genomic_DNA"/>
</dbReference>
<evidence type="ECO:0000256" key="4">
    <source>
        <dbReference type="ARBA" id="ARBA00023040"/>
    </source>
</evidence>
<dbReference type="AlphaFoldDB" id="A0A819WRX1"/>
<feature type="transmembrane region" description="Helical" evidence="8">
    <location>
        <begin position="72"/>
        <end position="91"/>
    </location>
</feature>
<dbReference type="Proteomes" id="UP000663881">
    <property type="component" value="Unassembled WGS sequence"/>
</dbReference>
<evidence type="ECO:0000256" key="7">
    <source>
        <dbReference type="ARBA" id="ARBA00023224"/>
    </source>
</evidence>
<evidence type="ECO:0000313" key="10">
    <source>
        <dbReference type="EMBL" id="CAF4129600.1"/>
    </source>
</evidence>
<feature type="transmembrane region" description="Helical" evidence="8">
    <location>
        <begin position="6"/>
        <end position="23"/>
    </location>
</feature>
<sequence length="214" mass="24362">MISLLPGLIGLVLNLLVFTRPCLRRQPCSIYFFASTFPNLYIVLVMIPVRIASGSYNVDPANLNNIVCKIEIFMLYVMRSLFSWLIVLACIDRYVISSTGETWRRRLSSPKTAIRATIITTVVIFLIYSHMPVYFNIAAANQFGQAIPQCVAQAGTYRTFVNLWLAVIYSVIPVFCMLVFGILTLMSIRQQRRRVAPMLIVNLTSQQRKDNQLL</sequence>
<keyword evidence="6" id="KW-0675">Receptor</keyword>
<organism evidence="10 11">
    <name type="scientific">Adineta steineri</name>
    <dbReference type="NCBI Taxonomy" id="433720"/>
    <lineage>
        <taxon>Eukaryota</taxon>
        <taxon>Metazoa</taxon>
        <taxon>Spiralia</taxon>
        <taxon>Gnathifera</taxon>
        <taxon>Rotifera</taxon>
        <taxon>Eurotatoria</taxon>
        <taxon>Bdelloidea</taxon>
        <taxon>Adinetida</taxon>
        <taxon>Adinetidae</taxon>
        <taxon>Adineta</taxon>
    </lineage>
</organism>
<dbReference type="PROSITE" id="PS50262">
    <property type="entry name" value="G_PROTEIN_RECEP_F1_2"/>
    <property type="match status" value="1"/>
</dbReference>
<feature type="transmembrane region" description="Helical" evidence="8">
    <location>
        <begin position="30"/>
        <end position="52"/>
    </location>
</feature>
<accession>A0A819WRX1</accession>
<evidence type="ECO:0000256" key="5">
    <source>
        <dbReference type="ARBA" id="ARBA00023136"/>
    </source>
</evidence>
<keyword evidence="5 8" id="KW-0472">Membrane</keyword>
<evidence type="ECO:0000256" key="8">
    <source>
        <dbReference type="SAM" id="Phobius"/>
    </source>
</evidence>
<reference evidence="10" key="1">
    <citation type="submission" date="2021-02" db="EMBL/GenBank/DDBJ databases">
        <authorList>
            <person name="Nowell W R."/>
        </authorList>
    </citation>
    <scope>NUCLEOTIDE SEQUENCE</scope>
</reference>
<gene>
    <name evidence="10" type="ORF">OKA104_LOCUS37181</name>
</gene>
<dbReference type="GO" id="GO:0004930">
    <property type="term" value="F:G protein-coupled receptor activity"/>
    <property type="evidence" value="ECO:0007669"/>
    <property type="project" value="UniProtKB-KW"/>
</dbReference>